<dbReference type="Proteomes" id="UP000054144">
    <property type="component" value="Unassembled WGS sequence"/>
</dbReference>
<dbReference type="AlphaFoldDB" id="A0A0D7AF76"/>
<keyword evidence="2" id="KW-1185">Reference proteome</keyword>
<accession>A0A0D7AF76</accession>
<evidence type="ECO:0000313" key="1">
    <source>
        <dbReference type="EMBL" id="KIY49991.1"/>
    </source>
</evidence>
<name>A0A0D7AF76_9AGAR</name>
<dbReference type="EMBL" id="KN881694">
    <property type="protein sequence ID" value="KIY49991.1"/>
    <property type="molecule type" value="Genomic_DNA"/>
</dbReference>
<protein>
    <submittedName>
        <fullName evidence="1">Uncharacterized protein</fullName>
    </submittedName>
</protein>
<dbReference type="OrthoDB" id="2712987at2759"/>
<gene>
    <name evidence="1" type="ORF">FISHEDRAFT_40059</name>
</gene>
<proteinExistence type="predicted"/>
<reference evidence="1 2" key="1">
    <citation type="journal article" date="2015" name="Fungal Genet. Biol.">
        <title>Evolution of novel wood decay mechanisms in Agaricales revealed by the genome sequences of Fistulina hepatica and Cylindrobasidium torrendii.</title>
        <authorList>
            <person name="Floudas D."/>
            <person name="Held B.W."/>
            <person name="Riley R."/>
            <person name="Nagy L.G."/>
            <person name="Koehler G."/>
            <person name="Ransdell A.S."/>
            <person name="Younus H."/>
            <person name="Chow J."/>
            <person name="Chiniquy J."/>
            <person name="Lipzen A."/>
            <person name="Tritt A."/>
            <person name="Sun H."/>
            <person name="Haridas S."/>
            <person name="LaButti K."/>
            <person name="Ohm R.A."/>
            <person name="Kues U."/>
            <person name="Blanchette R.A."/>
            <person name="Grigoriev I.V."/>
            <person name="Minto R.E."/>
            <person name="Hibbett D.S."/>
        </authorList>
    </citation>
    <scope>NUCLEOTIDE SEQUENCE [LARGE SCALE GENOMIC DNA]</scope>
    <source>
        <strain evidence="1 2">ATCC 64428</strain>
    </source>
</reference>
<organism evidence="1 2">
    <name type="scientific">Fistulina hepatica ATCC 64428</name>
    <dbReference type="NCBI Taxonomy" id="1128425"/>
    <lineage>
        <taxon>Eukaryota</taxon>
        <taxon>Fungi</taxon>
        <taxon>Dikarya</taxon>
        <taxon>Basidiomycota</taxon>
        <taxon>Agaricomycotina</taxon>
        <taxon>Agaricomycetes</taxon>
        <taxon>Agaricomycetidae</taxon>
        <taxon>Agaricales</taxon>
        <taxon>Fistulinaceae</taxon>
        <taxon>Fistulina</taxon>
    </lineage>
</organism>
<sequence length="60" mass="6667">MATIGNATRIWEPNVQWTANSNCAVWNGRGVDVYVCLRDHTSSGSNAPPNSTYWHYLGAR</sequence>
<evidence type="ECO:0000313" key="2">
    <source>
        <dbReference type="Proteomes" id="UP000054144"/>
    </source>
</evidence>